<evidence type="ECO:0000313" key="2">
    <source>
        <dbReference type="EMBL" id="MFC5271415.1"/>
    </source>
</evidence>
<gene>
    <name evidence="2" type="ORF">ACFPIB_12390</name>
</gene>
<dbReference type="RefSeq" id="WP_378017779.1">
    <property type="nucleotide sequence ID" value="NZ_JBHSKT010000007.1"/>
</dbReference>
<dbReference type="PROSITE" id="PS51257">
    <property type="entry name" value="PROKAR_LIPOPROTEIN"/>
    <property type="match status" value="1"/>
</dbReference>
<organism evidence="2 3">
    <name type="scientific">Adhaeribacter terreus</name>
    <dbReference type="NCBI Taxonomy" id="529703"/>
    <lineage>
        <taxon>Bacteria</taxon>
        <taxon>Pseudomonadati</taxon>
        <taxon>Bacteroidota</taxon>
        <taxon>Cytophagia</taxon>
        <taxon>Cytophagales</taxon>
        <taxon>Hymenobacteraceae</taxon>
        <taxon>Adhaeribacter</taxon>
    </lineage>
</organism>
<name>A0ABW0EFK1_9BACT</name>
<evidence type="ECO:0000256" key="1">
    <source>
        <dbReference type="SAM" id="MobiDB-lite"/>
    </source>
</evidence>
<evidence type="ECO:0000313" key="3">
    <source>
        <dbReference type="Proteomes" id="UP001596161"/>
    </source>
</evidence>
<accession>A0ABW0EFK1</accession>
<dbReference type="Proteomes" id="UP001596161">
    <property type="component" value="Unassembled WGS sequence"/>
</dbReference>
<evidence type="ECO:0008006" key="4">
    <source>
        <dbReference type="Google" id="ProtNLM"/>
    </source>
</evidence>
<feature type="compositionally biased region" description="Acidic residues" evidence="1">
    <location>
        <begin position="55"/>
        <end position="65"/>
    </location>
</feature>
<comment type="caution">
    <text evidence="2">The sequence shown here is derived from an EMBL/GenBank/DDBJ whole genome shotgun (WGS) entry which is preliminary data.</text>
</comment>
<feature type="region of interest" description="Disordered" evidence="1">
    <location>
        <begin position="55"/>
        <end position="78"/>
    </location>
</feature>
<sequence length="157" mass="17481">MKQPLSPRISIAFCAAMLFLVFSCESKKPGKITAPQEFNPVEEVPDKTAVKVDSVQEEAEPEMPEISETKAARKPMPTAAELKAVSPDLEAKRALNNDAMKAAQMKPDAFIAYMKTRIPYYKGKGNLKAENDMVRIRISKTEMKIETVKGSQTFPMQ</sequence>
<protein>
    <recommendedName>
        <fullName evidence="4">Lipoprotein</fullName>
    </recommendedName>
</protein>
<reference evidence="3" key="1">
    <citation type="journal article" date="2019" name="Int. J. Syst. Evol. Microbiol.">
        <title>The Global Catalogue of Microorganisms (GCM) 10K type strain sequencing project: providing services to taxonomists for standard genome sequencing and annotation.</title>
        <authorList>
            <consortium name="The Broad Institute Genomics Platform"/>
            <consortium name="The Broad Institute Genome Sequencing Center for Infectious Disease"/>
            <person name="Wu L."/>
            <person name="Ma J."/>
        </authorList>
    </citation>
    <scope>NUCLEOTIDE SEQUENCE [LARGE SCALE GENOMIC DNA]</scope>
    <source>
        <strain evidence="3">KACC 12602</strain>
    </source>
</reference>
<keyword evidence="3" id="KW-1185">Reference proteome</keyword>
<proteinExistence type="predicted"/>
<dbReference type="EMBL" id="JBHSKT010000007">
    <property type="protein sequence ID" value="MFC5271415.1"/>
    <property type="molecule type" value="Genomic_DNA"/>
</dbReference>